<dbReference type="Pfam" id="PF21858">
    <property type="entry name" value="DUF6914"/>
    <property type="match status" value="1"/>
</dbReference>
<dbReference type="Proteomes" id="UP000250043">
    <property type="component" value="Unassembled WGS sequence"/>
</dbReference>
<organism evidence="1 2">
    <name type="scientific">Obba rivulosa</name>
    <dbReference type="NCBI Taxonomy" id="1052685"/>
    <lineage>
        <taxon>Eukaryota</taxon>
        <taxon>Fungi</taxon>
        <taxon>Dikarya</taxon>
        <taxon>Basidiomycota</taxon>
        <taxon>Agaricomycotina</taxon>
        <taxon>Agaricomycetes</taxon>
        <taxon>Polyporales</taxon>
        <taxon>Gelatoporiaceae</taxon>
        <taxon>Obba</taxon>
    </lineage>
</organism>
<proteinExistence type="predicted"/>
<gene>
    <name evidence="1" type="ORF">OBBRIDRAFT_832991</name>
</gene>
<name>A0A8E2DMM5_9APHY</name>
<reference evidence="1 2" key="1">
    <citation type="submission" date="2016-07" db="EMBL/GenBank/DDBJ databases">
        <title>Draft genome of the white-rot fungus Obba rivulosa 3A-2.</title>
        <authorList>
            <consortium name="DOE Joint Genome Institute"/>
            <person name="Miettinen O."/>
            <person name="Riley R."/>
            <person name="Acob R."/>
            <person name="Barry K."/>
            <person name="Cullen D."/>
            <person name="De Vries R."/>
            <person name="Hainaut M."/>
            <person name="Hatakka A."/>
            <person name="Henrissat B."/>
            <person name="Hilden K."/>
            <person name="Kuo R."/>
            <person name="Labutti K."/>
            <person name="Lipzen A."/>
            <person name="Makela M.R."/>
            <person name="Sandor L."/>
            <person name="Spatafora J.W."/>
            <person name="Grigoriev I.V."/>
            <person name="Hibbett D.S."/>
        </authorList>
    </citation>
    <scope>NUCLEOTIDE SEQUENCE [LARGE SCALE GENOMIC DNA]</scope>
    <source>
        <strain evidence="1 2">3A-2</strain>
    </source>
</reference>
<protein>
    <submittedName>
        <fullName evidence="1">Uncharacterized protein</fullName>
    </submittedName>
</protein>
<evidence type="ECO:0000313" key="1">
    <source>
        <dbReference type="EMBL" id="OCH92982.1"/>
    </source>
</evidence>
<dbReference type="AlphaFoldDB" id="A0A8E2DMM5"/>
<keyword evidence="2" id="KW-1185">Reference proteome</keyword>
<sequence>MGAPDKYRVYLVSYEMPLSETTGILHWAIMMGPKREDPQDPTKTCVLFHATNTDNGKWEHQRKPISCARTSRMVARLLLGKIEPLAVVKADALLRDPARLRPDDDRWNCQTWAEEAIIDLTKQKILQTHTAIDVGHVFRYMQQYSMEVLNKRLNTGSGIPLTVEYHGPGNIPQKFFK</sequence>
<dbReference type="OrthoDB" id="2679825at2759"/>
<accession>A0A8E2DMM5</accession>
<dbReference type="EMBL" id="KV722361">
    <property type="protein sequence ID" value="OCH92982.1"/>
    <property type="molecule type" value="Genomic_DNA"/>
</dbReference>
<dbReference type="InterPro" id="IPR054208">
    <property type="entry name" value="DUF6914"/>
</dbReference>
<evidence type="ECO:0000313" key="2">
    <source>
        <dbReference type="Proteomes" id="UP000250043"/>
    </source>
</evidence>